<reference evidence="1 2" key="1">
    <citation type="journal article" date="2015" name="Genome Announc.">
        <title>Expanding the biotechnology potential of lactobacilli through comparative genomics of 213 strains and associated genera.</title>
        <authorList>
            <person name="Sun Z."/>
            <person name="Harris H.M."/>
            <person name="McCann A."/>
            <person name="Guo C."/>
            <person name="Argimon S."/>
            <person name="Zhang W."/>
            <person name="Yang X."/>
            <person name="Jeffery I.B."/>
            <person name="Cooney J.C."/>
            <person name="Kagawa T.F."/>
            <person name="Liu W."/>
            <person name="Song Y."/>
            <person name="Salvetti E."/>
            <person name="Wrobel A."/>
            <person name="Rasinkangas P."/>
            <person name="Parkhill J."/>
            <person name="Rea M.C."/>
            <person name="O'Sullivan O."/>
            <person name="Ritari J."/>
            <person name="Douillard F.P."/>
            <person name="Paul Ross R."/>
            <person name="Yang R."/>
            <person name="Briner A.E."/>
            <person name="Felis G.E."/>
            <person name="de Vos W.M."/>
            <person name="Barrangou R."/>
            <person name="Klaenhammer T.R."/>
            <person name="Caufield P.W."/>
            <person name="Cui Y."/>
            <person name="Zhang H."/>
            <person name="O'Toole P.W."/>
        </authorList>
    </citation>
    <scope>NUCLEOTIDE SEQUENCE [LARGE SCALE GENOMIC DNA]</scope>
    <source>
        <strain evidence="1 2">DSM 5007</strain>
    </source>
</reference>
<dbReference type="EMBL" id="AZGF01000050">
    <property type="protein sequence ID" value="KRM09064.1"/>
    <property type="molecule type" value="Genomic_DNA"/>
</dbReference>
<proteinExistence type="predicted"/>
<organism evidence="1 2">
    <name type="scientific">Paucilactobacillus suebicus DSM 5007 = KCTC 3549</name>
    <dbReference type="NCBI Taxonomy" id="1423807"/>
    <lineage>
        <taxon>Bacteria</taxon>
        <taxon>Bacillati</taxon>
        <taxon>Bacillota</taxon>
        <taxon>Bacilli</taxon>
        <taxon>Lactobacillales</taxon>
        <taxon>Lactobacillaceae</taxon>
        <taxon>Paucilactobacillus</taxon>
    </lineage>
</organism>
<dbReference type="PROSITE" id="PS51257">
    <property type="entry name" value="PROKAR_LIPOPROTEIN"/>
    <property type="match status" value="1"/>
</dbReference>
<evidence type="ECO:0000313" key="2">
    <source>
        <dbReference type="Proteomes" id="UP000051820"/>
    </source>
</evidence>
<sequence length="116" mass="13175">MAICASKTCASSSPIFSSACFFIRAKSCFDFSNALLKRNFSFLQFALLILSNFKFGSVRTYAVAIEIPLLAAIPFNLTDIVHNLLYLIINPYMLNLFFQKVWVIGSNIVYTYMNFK</sequence>
<protein>
    <submittedName>
        <fullName evidence="1">Uncharacterized protein</fullName>
    </submittedName>
</protein>
<dbReference type="Proteomes" id="UP000051820">
    <property type="component" value="Unassembled WGS sequence"/>
</dbReference>
<keyword evidence="2" id="KW-1185">Reference proteome</keyword>
<evidence type="ECO:0000313" key="1">
    <source>
        <dbReference type="EMBL" id="KRM09064.1"/>
    </source>
</evidence>
<name>A0A0R1VTH5_9LACO</name>
<dbReference type="AlphaFoldDB" id="A0A0R1VTH5"/>
<accession>A0A0R1VTH5</accession>
<comment type="caution">
    <text evidence="1">The sequence shown here is derived from an EMBL/GenBank/DDBJ whole genome shotgun (WGS) entry which is preliminary data.</text>
</comment>
<gene>
    <name evidence="1" type="ORF">FD16_GL002046</name>
</gene>